<dbReference type="SUPFAM" id="SSF53254">
    <property type="entry name" value="Phosphoglycerate mutase-like"/>
    <property type="match status" value="1"/>
</dbReference>
<dbReference type="PANTHER" id="PTHR47623:SF1">
    <property type="entry name" value="OS09G0287300 PROTEIN"/>
    <property type="match status" value="1"/>
</dbReference>
<evidence type="ECO:0000313" key="3">
    <source>
        <dbReference type="Proteomes" id="UP000199340"/>
    </source>
</evidence>
<name>A0A1G8RAC9_9RHOB</name>
<gene>
    <name evidence="2" type="ORF">SAMN05421850_10942</name>
</gene>
<dbReference type="AlphaFoldDB" id="A0A1G8RAC9"/>
<keyword evidence="3" id="KW-1185">Reference proteome</keyword>
<dbReference type="CDD" id="cd07067">
    <property type="entry name" value="HP_PGM_like"/>
    <property type="match status" value="1"/>
</dbReference>
<evidence type="ECO:0000313" key="2">
    <source>
        <dbReference type="EMBL" id="SDJ14014.1"/>
    </source>
</evidence>
<dbReference type="InterPro" id="IPR029033">
    <property type="entry name" value="His_PPase_superfam"/>
</dbReference>
<dbReference type="Gene3D" id="3.40.50.1240">
    <property type="entry name" value="Phosphoglycerate mutase-like"/>
    <property type="match status" value="1"/>
</dbReference>
<reference evidence="2 3" key="1">
    <citation type="submission" date="2016-10" db="EMBL/GenBank/DDBJ databases">
        <authorList>
            <person name="de Groot N.N."/>
        </authorList>
    </citation>
    <scope>NUCLEOTIDE SEQUENCE [LARGE SCALE GENOMIC DNA]</scope>
    <source>
        <strain evidence="2 3">DSM 28010</strain>
    </source>
</reference>
<dbReference type="STRING" id="490829.SAMN05421850_10942"/>
<proteinExistence type="predicted"/>
<dbReference type="RefSeq" id="WP_245723409.1">
    <property type="nucleotide sequence ID" value="NZ_FNEB01000009.1"/>
</dbReference>
<dbReference type="InterPro" id="IPR013078">
    <property type="entry name" value="His_Pase_superF_clade-1"/>
</dbReference>
<organism evidence="2 3">
    <name type="scientific">Lutimaribacter saemankumensis</name>
    <dbReference type="NCBI Taxonomy" id="490829"/>
    <lineage>
        <taxon>Bacteria</taxon>
        <taxon>Pseudomonadati</taxon>
        <taxon>Pseudomonadota</taxon>
        <taxon>Alphaproteobacteria</taxon>
        <taxon>Rhodobacterales</taxon>
        <taxon>Roseobacteraceae</taxon>
        <taxon>Lutimaribacter</taxon>
    </lineage>
</organism>
<evidence type="ECO:0000256" key="1">
    <source>
        <dbReference type="PIRSR" id="PIRSR613078-2"/>
    </source>
</evidence>
<protein>
    <submittedName>
        <fullName evidence="2">Phosphohistidine phosphatase</fullName>
    </submittedName>
</protein>
<accession>A0A1G8RAC9</accession>
<dbReference type="Pfam" id="PF00300">
    <property type="entry name" value="His_Phos_1"/>
    <property type="match status" value="1"/>
</dbReference>
<dbReference type="Proteomes" id="UP000199340">
    <property type="component" value="Unassembled WGS sequence"/>
</dbReference>
<dbReference type="SMART" id="SM00855">
    <property type="entry name" value="PGAM"/>
    <property type="match status" value="1"/>
</dbReference>
<dbReference type="EMBL" id="FNEB01000009">
    <property type="protein sequence ID" value="SDJ14014.1"/>
    <property type="molecule type" value="Genomic_DNA"/>
</dbReference>
<dbReference type="PANTHER" id="PTHR47623">
    <property type="entry name" value="OS09G0287300 PROTEIN"/>
    <property type="match status" value="1"/>
</dbReference>
<feature type="binding site" evidence="1">
    <location>
        <position position="57"/>
    </location>
    <ligand>
        <name>substrate</name>
    </ligand>
</feature>
<sequence length="161" mass="17913">MRLILMRHAKSDWSSFATRDHDRPLNARGARSARAMGDWMRSHGYLPDRTLCSTATRTRETLAGLQIDAPVSYEKALYHASPDTMLRVLRGAAGNTVLMIGHNPGIAELAEMLVRTPPHHPRFFDYPTCATLVADFDTADWTQVNPGGGNPVDFVVPRELE</sequence>